<proteinExistence type="predicted"/>
<sequence>MNTYPRYKATQYSAMVSYCVDMEVKDLRTASVIKVVDANPPHAVMSREDYEEYLCLPVLQDADDVPYMSSKPGAYSDDHAWFSPRLEFACLFPNSVCETETFPKDDHCVFLLNGTSSWDAPARVPGETPDFSAPAIDPLREEYYERGYERERGTPRIYDSQSNSRPRSQSQPAYRPDLVNVEHGSLTKELRDAAFDRLAERYRAKYKGKAPYEPTDHEILTEYYKVLHTRPHYMEATGAMSKNRLKDFRLYLRYQCYWVVPEARINRIVFSKVQLVTTGLIPDIDTTSAPRKGNYHSLVKKVMGIKQETSNAVCVTLHRDPIFKSSVEIAHTINYENPDTPNVQSKEVAYVELTHRNARIPKLSDDDAKTWDLDVYKISHRVFDVSDRIWKSTLRKLFPQTSTQKDYFKYLYGSLRSGAKLFLIYFRHNELPCTTNVFTHREHMPELCDDLRIVMLNSPYIFMLICSSGVDSEVESIVEAWKELTGMIPNTGYRYAHVS</sequence>
<protein>
    <submittedName>
        <fullName evidence="1">Uncharacterized protein</fullName>
    </submittedName>
</protein>
<organism evidence="1 2">
    <name type="scientific">Alternaria gaisen</name>
    <dbReference type="NCBI Taxonomy" id="167740"/>
    <lineage>
        <taxon>Eukaryota</taxon>
        <taxon>Fungi</taxon>
        <taxon>Dikarya</taxon>
        <taxon>Ascomycota</taxon>
        <taxon>Pezizomycotina</taxon>
        <taxon>Dothideomycetes</taxon>
        <taxon>Pleosporomycetidae</taxon>
        <taxon>Pleosporales</taxon>
        <taxon>Pleosporineae</taxon>
        <taxon>Pleosporaceae</taxon>
        <taxon>Alternaria</taxon>
        <taxon>Alternaria sect. Alternaria</taxon>
    </lineage>
</organism>
<gene>
    <name evidence="1" type="ORF">AG0111_0g12520</name>
</gene>
<evidence type="ECO:0000313" key="2">
    <source>
        <dbReference type="Proteomes" id="UP000293547"/>
    </source>
</evidence>
<reference evidence="1 2" key="1">
    <citation type="journal article" date="2019" name="bioRxiv">
        <title>Genomics, evolutionary history and diagnostics of the Alternaria alternata species group including apple and Asian pear pathotypes.</title>
        <authorList>
            <person name="Armitage A.D."/>
            <person name="Cockerton H.M."/>
            <person name="Sreenivasaprasad S."/>
            <person name="Woodhall J.W."/>
            <person name="Lane C.R."/>
            <person name="Harrison R.J."/>
            <person name="Clarkson J.P."/>
        </authorList>
    </citation>
    <scope>NUCLEOTIDE SEQUENCE [LARGE SCALE GENOMIC DNA]</scope>
    <source>
        <strain evidence="1 2">FERA 650</strain>
    </source>
</reference>
<name>A0ACB6F467_9PLEO</name>
<dbReference type="EMBL" id="PDWZ02000018">
    <property type="protein sequence ID" value="KAB2099210.1"/>
    <property type="molecule type" value="Genomic_DNA"/>
</dbReference>
<evidence type="ECO:0000313" key="1">
    <source>
        <dbReference type="EMBL" id="KAB2099210.1"/>
    </source>
</evidence>
<dbReference type="Proteomes" id="UP000293547">
    <property type="component" value="Unassembled WGS sequence"/>
</dbReference>
<keyword evidence="2" id="KW-1185">Reference proteome</keyword>
<comment type="caution">
    <text evidence="1">The sequence shown here is derived from an EMBL/GenBank/DDBJ whole genome shotgun (WGS) entry which is preliminary data.</text>
</comment>
<accession>A0ACB6F467</accession>